<dbReference type="Pfam" id="PF05551">
    <property type="entry name" value="zf-His_Me_endon"/>
    <property type="match status" value="1"/>
</dbReference>
<feature type="compositionally biased region" description="Basic and acidic residues" evidence="1">
    <location>
        <begin position="121"/>
        <end position="132"/>
    </location>
</feature>
<dbReference type="AlphaFoldDB" id="A0A6A5UJ56"/>
<dbReference type="EMBL" id="ML976779">
    <property type="protein sequence ID" value="KAF1964684.1"/>
    <property type="molecule type" value="Genomic_DNA"/>
</dbReference>
<feature type="compositionally biased region" description="Acidic residues" evidence="1">
    <location>
        <begin position="186"/>
        <end position="196"/>
    </location>
</feature>
<dbReference type="InterPro" id="IPR008704">
    <property type="entry name" value="Endonuclease_Zinc-binding_loop"/>
</dbReference>
<gene>
    <name evidence="3" type="ORF">BU23DRAFT_575520</name>
</gene>
<keyword evidence="4" id="KW-1185">Reference proteome</keyword>
<feature type="compositionally biased region" description="Acidic residues" evidence="1">
    <location>
        <begin position="111"/>
        <end position="120"/>
    </location>
</feature>
<evidence type="ECO:0000259" key="2">
    <source>
        <dbReference type="Pfam" id="PF05551"/>
    </source>
</evidence>
<feature type="region of interest" description="Disordered" evidence="1">
    <location>
        <begin position="104"/>
        <end position="201"/>
    </location>
</feature>
<feature type="compositionally biased region" description="Polar residues" evidence="1">
    <location>
        <begin position="165"/>
        <end position="178"/>
    </location>
</feature>
<proteinExistence type="predicted"/>
<evidence type="ECO:0000256" key="1">
    <source>
        <dbReference type="SAM" id="MobiDB-lite"/>
    </source>
</evidence>
<dbReference type="OrthoDB" id="5386048at2759"/>
<protein>
    <recommendedName>
        <fullName evidence="2">Zinc-binding loop region of homing endonuclease domain-containing protein</fullName>
    </recommendedName>
</protein>
<evidence type="ECO:0000313" key="3">
    <source>
        <dbReference type="EMBL" id="KAF1964684.1"/>
    </source>
</evidence>
<accession>A0A6A5UJ56</accession>
<feature type="domain" description="Zinc-binding loop region of homing endonuclease" evidence="2">
    <location>
        <begin position="453"/>
        <end position="503"/>
    </location>
</feature>
<organism evidence="3 4">
    <name type="scientific">Bimuria novae-zelandiae CBS 107.79</name>
    <dbReference type="NCBI Taxonomy" id="1447943"/>
    <lineage>
        <taxon>Eukaryota</taxon>
        <taxon>Fungi</taxon>
        <taxon>Dikarya</taxon>
        <taxon>Ascomycota</taxon>
        <taxon>Pezizomycotina</taxon>
        <taxon>Dothideomycetes</taxon>
        <taxon>Pleosporomycetidae</taxon>
        <taxon>Pleosporales</taxon>
        <taxon>Massarineae</taxon>
        <taxon>Didymosphaeriaceae</taxon>
        <taxon>Bimuria</taxon>
    </lineage>
</organism>
<name>A0A6A5UJ56_9PLEO</name>
<dbReference type="GO" id="GO:0004519">
    <property type="term" value="F:endonuclease activity"/>
    <property type="evidence" value="ECO:0007669"/>
    <property type="project" value="InterPro"/>
</dbReference>
<dbReference type="Proteomes" id="UP000800036">
    <property type="component" value="Unassembled WGS sequence"/>
</dbReference>
<dbReference type="SUPFAM" id="SSF54060">
    <property type="entry name" value="His-Me finger endonucleases"/>
    <property type="match status" value="1"/>
</dbReference>
<sequence>MEISQDEQLAPRKRLHELRLGLQDNERSAKRQEDEDVLFTKPDKSDRIIVVDKKDRNTLYFEGTGTKVDPLNLPGSELSGRGTADDPFSFHQWSTGGVISKEDHGNVWTISDDEDGDEVMEEPRSLAEKPSEAGDIDVDGPESNDGKKAAAPAESHHGLFPRENTPPQHRASTSNATDNPVKIGDSDLDDSEDDFCDGANGGPYIGITSIDRTCKTTSTTMETICSENNARKDSDPDRMRPVAPQNDVEQSSPIPDVGSLVSVAQEVEDDEDEGDDCDCDIVLERPTRADFVQQSWIINIKLEDKATETLPGRTEEMPAPKVREAGMVDEARVPLLSAALPDWAEDINWNRPPPVATRKRLFFEIYRHRMRSAMQRVVGKYHNGIEGDRGPDGCWLYRGSRLPKGRNRGLHMDIKFQHNARSERLNLNILFVKMLLDGTLTRDQIEGIIEDCWHASHLCGNWTCLNVKHVVPEPGAINISRNPCMKNVNGPCYHRPRCMKNLKLDGELLRPEDGTIPLGRVRDRPDGWS</sequence>
<evidence type="ECO:0000313" key="4">
    <source>
        <dbReference type="Proteomes" id="UP000800036"/>
    </source>
</evidence>
<dbReference type="InterPro" id="IPR044925">
    <property type="entry name" value="His-Me_finger_sf"/>
</dbReference>
<feature type="region of interest" description="Disordered" evidence="1">
    <location>
        <begin position="63"/>
        <end position="89"/>
    </location>
</feature>
<feature type="compositionally biased region" description="Basic and acidic residues" evidence="1">
    <location>
        <begin position="229"/>
        <end position="240"/>
    </location>
</feature>
<reference evidence="3" key="1">
    <citation type="journal article" date="2020" name="Stud. Mycol.">
        <title>101 Dothideomycetes genomes: a test case for predicting lifestyles and emergence of pathogens.</title>
        <authorList>
            <person name="Haridas S."/>
            <person name="Albert R."/>
            <person name="Binder M."/>
            <person name="Bloem J."/>
            <person name="Labutti K."/>
            <person name="Salamov A."/>
            <person name="Andreopoulos B."/>
            <person name="Baker S."/>
            <person name="Barry K."/>
            <person name="Bills G."/>
            <person name="Bluhm B."/>
            <person name="Cannon C."/>
            <person name="Castanera R."/>
            <person name="Culley D."/>
            <person name="Daum C."/>
            <person name="Ezra D."/>
            <person name="Gonzalez J."/>
            <person name="Henrissat B."/>
            <person name="Kuo A."/>
            <person name="Liang C."/>
            <person name="Lipzen A."/>
            <person name="Lutzoni F."/>
            <person name="Magnuson J."/>
            <person name="Mondo S."/>
            <person name="Nolan M."/>
            <person name="Ohm R."/>
            <person name="Pangilinan J."/>
            <person name="Park H.-J."/>
            <person name="Ramirez L."/>
            <person name="Alfaro M."/>
            <person name="Sun H."/>
            <person name="Tritt A."/>
            <person name="Yoshinaga Y."/>
            <person name="Zwiers L.-H."/>
            <person name="Turgeon B."/>
            <person name="Goodwin S."/>
            <person name="Spatafora J."/>
            <person name="Crous P."/>
            <person name="Grigoriev I."/>
        </authorList>
    </citation>
    <scope>NUCLEOTIDE SEQUENCE</scope>
    <source>
        <strain evidence="3">CBS 107.79</strain>
    </source>
</reference>
<feature type="region of interest" description="Disordered" evidence="1">
    <location>
        <begin position="227"/>
        <end position="258"/>
    </location>
</feature>
<dbReference type="InterPro" id="IPR044930">
    <property type="entry name" value="Homing_endonuclease_His-Me"/>
</dbReference>
<dbReference type="Gene3D" id="3.90.75.10">
    <property type="entry name" value="Homing Intron 3 (I-ppo) Encoded Endonuclease, Chain A"/>
    <property type="match status" value="1"/>
</dbReference>